<evidence type="ECO:0000313" key="3">
    <source>
        <dbReference type="EMBL" id="MDA0162108.1"/>
    </source>
</evidence>
<keyword evidence="1" id="KW-0732">Signal</keyword>
<dbReference type="EMBL" id="JAPDOD010000016">
    <property type="protein sequence ID" value="MDA0162108.1"/>
    <property type="molecule type" value="Genomic_DNA"/>
</dbReference>
<organism evidence="3 4">
    <name type="scientific">Solirubrobacter ginsenosidimutans</name>
    <dbReference type="NCBI Taxonomy" id="490573"/>
    <lineage>
        <taxon>Bacteria</taxon>
        <taxon>Bacillati</taxon>
        <taxon>Actinomycetota</taxon>
        <taxon>Thermoleophilia</taxon>
        <taxon>Solirubrobacterales</taxon>
        <taxon>Solirubrobacteraceae</taxon>
        <taxon>Solirubrobacter</taxon>
    </lineage>
</organism>
<accession>A0A9X3MVI5</accession>
<feature type="signal peptide" evidence="1">
    <location>
        <begin position="1"/>
        <end position="23"/>
    </location>
</feature>
<evidence type="ECO:0000313" key="4">
    <source>
        <dbReference type="Proteomes" id="UP001149140"/>
    </source>
</evidence>
<gene>
    <name evidence="3" type="ORF">OM076_17680</name>
</gene>
<dbReference type="PANTHER" id="PTHR42678:SF34">
    <property type="entry name" value="OS04G0183300 PROTEIN"/>
    <property type="match status" value="1"/>
</dbReference>
<comment type="caution">
    <text evidence="3">The sequence shown here is derived from an EMBL/GenBank/DDBJ whole genome shotgun (WGS) entry which is preliminary data.</text>
</comment>
<dbReference type="RefSeq" id="WP_270041345.1">
    <property type="nucleotide sequence ID" value="NZ_JAPDOD010000016.1"/>
</dbReference>
<dbReference type="Proteomes" id="UP001149140">
    <property type="component" value="Unassembled WGS sequence"/>
</dbReference>
<dbReference type="InterPro" id="IPR023631">
    <property type="entry name" value="Amidase_dom"/>
</dbReference>
<evidence type="ECO:0000256" key="1">
    <source>
        <dbReference type="SAM" id="SignalP"/>
    </source>
</evidence>
<reference evidence="3" key="1">
    <citation type="submission" date="2022-10" db="EMBL/GenBank/DDBJ databases">
        <title>The WGS of Solirubrobacter ginsenosidimutans DSM 21036.</title>
        <authorList>
            <person name="Jiang Z."/>
        </authorList>
    </citation>
    <scope>NUCLEOTIDE SEQUENCE</scope>
    <source>
        <strain evidence="3">DSM 21036</strain>
    </source>
</reference>
<evidence type="ECO:0000259" key="2">
    <source>
        <dbReference type="Pfam" id="PF01425"/>
    </source>
</evidence>
<feature type="domain" description="Amidase" evidence="2">
    <location>
        <begin position="345"/>
        <end position="783"/>
    </location>
</feature>
<dbReference type="SUPFAM" id="SSF75304">
    <property type="entry name" value="Amidase signature (AS) enzymes"/>
    <property type="match status" value="1"/>
</dbReference>
<dbReference type="Pfam" id="PF01425">
    <property type="entry name" value="Amidase"/>
    <property type="match status" value="1"/>
</dbReference>
<sequence length="932" mass="95939">MKRSLAALVAGTAVLAAAVPASAVTTITTANGLNWQIHDFAPPKLDTGSIRAITDNAFYGFGGIRVRVSGIPATDTTARFNGELMRGFNLGYDGDESFTTAQPVVLGGIAISRAVKVSKAGNYSRFLDTFANTSTRTITVDVAFGGSAGQNSGSAQSKVVDSSSGDTAIGADDSWVEVANPSATGVSNRGPSAVVNGTQSGTGNFQRDPFGNPLPLTGLEANFYGYKNTLTLAPGQTKSLLRYVVAGRAEAAATAGQQVAAVKTGATTLASAPDIAGIPAGVGCTVANWAPLYDAATCAASPAPAVTPEQPTKLPVTTSGYDVFNKSITQLAADMKSGLTTSQAITRAYLDRIAAYDSGPFGFHAFITVSDTAMAQAKAADDRRAAGDTSELLGIPVAVKDLYDTKDMPTTDGSLAFEGWRPERDAGQVKRLRDAGAVIIGKTNLSEFANSGSYSDSGYGMVWNAFKPSKTSLGSSGGSAVATALSLTGFAMGTQTGVSLYAPSTGASLVSLRGTDGISSGAGVMPLTWLQDFEGPIARTTSDVARILNVTTGTDPDDIATVHADADHKRPADWKTALDPNALQGKKIGYVPSAFDASPSYGQEDGTIDALKARFNDLIAAGATMVPVTAAAPASPATGTLTGSRTEEGWQRYFDLHANPPYHTASEILSSPKVLPYNRGTQNPAARLTAADIDKIFAQRDEYKARWKTYMDTAGVDAIVYPGFRSDVYDNDGAQTLSSDRNSGVPTSNVGLPTLILPVGANPHGDPMSLQFVGRAWDDAKMLGFGYALEQQLGGAGHLVPATAPKLAVVTQATAPVGGQVPATLALTMGAPATFGAFTPGIAKDYTATTTANVISTAGDAALTVSDPGHLANGTFALAAPLTVAFSKAVWTGPVSNDAVTVTFGQHIGATDPLRTGAYSKTLTYTLSTTTP</sequence>
<dbReference type="PANTHER" id="PTHR42678">
    <property type="entry name" value="AMIDASE"/>
    <property type="match status" value="1"/>
</dbReference>
<feature type="chain" id="PRO_5040856258" evidence="1">
    <location>
        <begin position="24"/>
        <end position="932"/>
    </location>
</feature>
<dbReference type="InterPro" id="IPR036928">
    <property type="entry name" value="AS_sf"/>
</dbReference>
<proteinExistence type="predicted"/>
<name>A0A9X3MVI5_9ACTN</name>
<protein>
    <submittedName>
        <fullName evidence="3">Amidase</fullName>
    </submittedName>
</protein>
<keyword evidence="4" id="KW-1185">Reference proteome</keyword>
<dbReference type="Gene3D" id="3.90.1300.10">
    <property type="entry name" value="Amidase signature (AS) domain"/>
    <property type="match status" value="1"/>
</dbReference>
<dbReference type="AlphaFoldDB" id="A0A9X3MVI5"/>